<sequence>MYFSLFSFPSTVAITLLAHCTRIHAFGTILVPVHPIGPMNKPSNKTTNQRALQNHLHLNRTHNFVVHR</sequence>
<dbReference type="EMBL" id="GGFJ01014714">
    <property type="protein sequence ID" value="MBW63855.1"/>
    <property type="molecule type" value="Transcribed_RNA"/>
</dbReference>
<keyword evidence="1" id="KW-0732">Signal</keyword>
<proteinExistence type="predicted"/>
<reference evidence="2" key="1">
    <citation type="submission" date="2018-01" db="EMBL/GenBank/DDBJ databases">
        <title>An insight into the sialome of Amazonian anophelines.</title>
        <authorList>
            <person name="Ribeiro J.M."/>
            <person name="Scarpassa V."/>
            <person name="Calvo E."/>
        </authorList>
    </citation>
    <scope>NUCLEOTIDE SEQUENCE</scope>
    <source>
        <tissue evidence="2">Salivary glands</tissue>
    </source>
</reference>
<feature type="chain" id="PRO_5014986279" evidence="1">
    <location>
        <begin position="26"/>
        <end position="68"/>
    </location>
</feature>
<feature type="signal peptide" evidence="1">
    <location>
        <begin position="1"/>
        <end position="25"/>
    </location>
</feature>
<evidence type="ECO:0000256" key="1">
    <source>
        <dbReference type="SAM" id="SignalP"/>
    </source>
</evidence>
<protein>
    <submittedName>
        <fullName evidence="2">Putative secreted protein</fullName>
    </submittedName>
</protein>
<dbReference type="AlphaFoldDB" id="A0A2M4CF37"/>
<accession>A0A2M4CF37</accession>
<name>A0A2M4CF37_9DIPT</name>
<evidence type="ECO:0000313" key="2">
    <source>
        <dbReference type="EMBL" id="MBW63855.1"/>
    </source>
</evidence>
<organism evidence="2">
    <name type="scientific">Anopheles marajoara</name>
    <dbReference type="NCBI Taxonomy" id="58244"/>
    <lineage>
        <taxon>Eukaryota</taxon>
        <taxon>Metazoa</taxon>
        <taxon>Ecdysozoa</taxon>
        <taxon>Arthropoda</taxon>
        <taxon>Hexapoda</taxon>
        <taxon>Insecta</taxon>
        <taxon>Pterygota</taxon>
        <taxon>Neoptera</taxon>
        <taxon>Endopterygota</taxon>
        <taxon>Diptera</taxon>
        <taxon>Nematocera</taxon>
        <taxon>Culicoidea</taxon>
        <taxon>Culicidae</taxon>
        <taxon>Anophelinae</taxon>
        <taxon>Anopheles</taxon>
    </lineage>
</organism>